<dbReference type="SUPFAM" id="SSF56317">
    <property type="entry name" value="Carbon-nitrogen hydrolase"/>
    <property type="match status" value="1"/>
</dbReference>
<organism evidence="2 3">
    <name type="scientific">Arcicella aquatica</name>
    <dbReference type="NCBI Taxonomy" id="217141"/>
    <lineage>
        <taxon>Bacteria</taxon>
        <taxon>Pseudomonadati</taxon>
        <taxon>Bacteroidota</taxon>
        <taxon>Cytophagia</taxon>
        <taxon>Cytophagales</taxon>
        <taxon>Flectobacillaceae</taxon>
        <taxon>Arcicella</taxon>
    </lineage>
</organism>
<reference evidence="2 3" key="1">
    <citation type="submission" date="2023-12" db="EMBL/GenBank/DDBJ databases">
        <title>Novel species of the genus Arcicella isolated from rivers.</title>
        <authorList>
            <person name="Lu H."/>
        </authorList>
    </citation>
    <scope>NUCLEOTIDE SEQUENCE [LARGE SCALE GENOMIC DNA]</scope>
    <source>
        <strain evidence="2 3">LMG 21963</strain>
    </source>
</reference>
<evidence type="ECO:0000259" key="1">
    <source>
        <dbReference type="PROSITE" id="PS50263"/>
    </source>
</evidence>
<accession>A0ABU5QQ31</accession>
<dbReference type="PANTHER" id="PTHR23088:SF50">
    <property type="entry name" value="HYDROLASE YHCX"/>
    <property type="match status" value="1"/>
</dbReference>
<dbReference type="InterPro" id="IPR003010">
    <property type="entry name" value="C-N_Hydrolase"/>
</dbReference>
<gene>
    <name evidence="2" type="ORF">VB264_15475</name>
</gene>
<dbReference type="Proteomes" id="UP001304671">
    <property type="component" value="Unassembled WGS sequence"/>
</dbReference>
<dbReference type="InterPro" id="IPR036526">
    <property type="entry name" value="C-N_Hydrolase_sf"/>
</dbReference>
<dbReference type="GO" id="GO:0016787">
    <property type="term" value="F:hydrolase activity"/>
    <property type="evidence" value="ECO:0007669"/>
    <property type="project" value="UniProtKB-KW"/>
</dbReference>
<feature type="domain" description="CN hydrolase" evidence="1">
    <location>
        <begin position="3"/>
        <end position="263"/>
    </location>
</feature>
<protein>
    <submittedName>
        <fullName evidence="2">Carbon-nitrogen hydrolase family protein</fullName>
    </submittedName>
</protein>
<dbReference type="PROSITE" id="PS50263">
    <property type="entry name" value="CN_HYDROLASE"/>
    <property type="match status" value="1"/>
</dbReference>
<evidence type="ECO:0000313" key="2">
    <source>
        <dbReference type="EMBL" id="MEA5259196.1"/>
    </source>
</evidence>
<evidence type="ECO:0000313" key="3">
    <source>
        <dbReference type="Proteomes" id="UP001304671"/>
    </source>
</evidence>
<proteinExistence type="predicted"/>
<dbReference type="Gene3D" id="3.60.110.10">
    <property type="entry name" value="Carbon-nitrogen hydrolase"/>
    <property type="match status" value="1"/>
</dbReference>
<keyword evidence="3" id="KW-1185">Reference proteome</keyword>
<dbReference type="CDD" id="cd07574">
    <property type="entry name" value="nitrilase_Rim1_like"/>
    <property type="match status" value="1"/>
</dbReference>
<dbReference type="RefSeq" id="WP_323250706.1">
    <property type="nucleotide sequence ID" value="NZ_JAYFUL010000027.1"/>
</dbReference>
<dbReference type="EMBL" id="JAYFUL010000027">
    <property type="protein sequence ID" value="MEA5259196.1"/>
    <property type="molecule type" value="Genomic_DNA"/>
</dbReference>
<sequence>MNVTIASAQYPITEHLTFEDWHKHTENWVLNAVQQHAQLLLFPEYGSMELVSIFDKTIQEDIQQQVLALQTLKEAFCKVFAELANKYQVIIVAPSFPVLENDKIFNRAFVFSARGLVGFQDKFFMTRFENEEWGINAANPKNLTLFETEWGTFGIQICYDVEFALGSQMLAKAGASLILAPSCTETIRGATRVHIGARARALENQAYTVVSQTVGNAPWSPAVDINYGFAGFYTTPDKGMPEEGIITTNKPQEIGWLVETLDFLAIEKVRSDGQVFNFKDHQPLKAGFKDVDIQIVKKKVSHI</sequence>
<dbReference type="PANTHER" id="PTHR23088">
    <property type="entry name" value="NITRILASE-RELATED"/>
    <property type="match status" value="1"/>
</dbReference>
<keyword evidence="2" id="KW-0378">Hydrolase</keyword>
<name>A0ABU5QQ31_9BACT</name>
<dbReference type="Pfam" id="PF00795">
    <property type="entry name" value="CN_hydrolase"/>
    <property type="match status" value="1"/>
</dbReference>
<comment type="caution">
    <text evidence="2">The sequence shown here is derived from an EMBL/GenBank/DDBJ whole genome shotgun (WGS) entry which is preliminary data.</text>
</comment>